<dbReference type="PANTHER" id="PTHR43133">
    <property type="entry name" value="RNA POLYMERASE ECF-TYPE SIGMA FACTO"/>
    <property type="match status" value="1"/>
</dbReference>
<keyword evidence="3" id="KW-0731">Sigma factor</keyword>
<evidence type="ECO:0000256" key="1">
    <source>
        <dbReference type="ARBA" id="ARBA00010641"/>
    </source>
</evidence>
<dbReference type="InterPro" id="IPR013324">
    <property type="entry name" value="RNA_pol_sigma_r3/r4-like"/>
</dbReference>
<feature type="domain" description="RNA polymerase sigma factor 70 region 4 type 2" evidence="6">
    <location>
        <begin position="120"/>
        <end position="160"/>
    </location>
</feature>
<dbReference type="InterPro" id="IPR039425">
    <property type="entry name" value="RNA_pol_sigma-70-like"/>
</dbReference>
<dbReference type="GO" id="GO:0016987">
    <property type="term" value="F:sigma factor activity"/>
    <property type="evidence" value="ECO:0007669"/>
    <property type="project" value="UniProtKB-KW"/>
</dbReference>
<gene>
    <name evidence="7" type="ORF">BFG52_06595</name>
</gene>
<dbReference type="InterPro" id="IPR007627">
    <property type="entry name" value="RNA_pol_sigma70_r2"/>
</dbReference>
<evidence type="ECO:0000256" key="2">
    <source>
        <dbReference type="ARBA" id="ARBA00023015"/>
    </source>
</evidence>
<dbReference type="RefSeq" id="WP_067553798.1">
    <property type="nucleotide sequence ID" value="NZ_CP016895.1"/>
</dbReference>
<dbReference type="KEGG" id="ala:BFG52_06595"/>
<organism evidence="7 8">
    <name type="scientific">Acinetobacter larvae</name>
    <dbReference type="NCBI Taxonomy" id="1789224"/>
    <lineage>
        <taxon>Bacteria</taxon>
        <taxon>Pseudomonadati</taxon>
        <taxon>Pseudomonadota</taxon>
        <taxon>Gammaproteobacteria</taxon>
        <taxon>Moraxellales</taxon>
        <taxon>Moraxellaceae</taxon>
        <taxon>Acinetobacter</taxon>
    </lineage>
</organism>
<proteinExistence type="inferred from homology"/>
<dbReference type="SUPFAM" id="SSF88659">
    <property type="entry name" value="Sigma3 and sigma4 domains of RNA polymerase sigma factors"/>
    <property type="match status" value="1"/>
</dbReference>
<dbReference type="Pfam" id="PF04542">
    <property type="entry name" value="Sigma70_r2"/>
    <property type="match status" value="1"/>
</dbReference>
<keyword evidence="4" id="KW-0804">Transcription</keyword>
<keyword evidence="2" id="KW-0805">Transcription regulation</keyword>
<dbReference type="PANTHER" id="PTHR43133:SF63">
    <property type="entry name" value="RNA POLYMERASE SIGMA FACTOR FECI-RELATED"/>
    <property type="match status" value="1"/>
</dbReference>
<dbReference type="Proteomes" id="UP000093391">
    <property type="component" value="Chromosome"/>
</dbReference>
<evidence type="ECO:0000313" key="7">
    <source>
        <dbReference type="EMBL" id="AOA58052.1"/>
    </source>
</evidence>
<dbReference type="EMBL" id="CP016895">
    <property type="protein sequence ID" value="AOA58052.1"/>
    <property type="molecule type" value="Genomic_DNA"/>
</dbReference>
<dbReference type="GO" id="GO:0006352">
    <property type="term" value="P:DNA-templated transcription initiation"/>
    <property type="evidence" value="ECO:0007669"/>
    <property type="project" value="InterPro"/>
</dbReference>
<evidence type="ECO:0000313" key="8">
    <source>
        <dbReference type="Proteomes" id="UP000093391"/>
    </source>
</evidence>
<dbReference type="Gene3D" id="1.10.1740.10">
    <property type="match status" value="1"/>
</dbReference>
<dbReference type="AlphaFoldDB" id="A0A1B2LYL5"/>
<evidence type="ECO:0000256" key="4">
    <source>
        <dbReference type="ARBA" id="ARBA00023163"/>
    </source>
</evidence>
<comment type="similarity">
    <text evidence="1">Belongs to the sigma-70 factor family. ECF subfamily.</text>
</comment>
<keyword evidence="8" id="KW-1185">Reference proteome</keyword>
<dbReference type="InterPro" id="IPR013249">
    <property type="entry name" value="RNA_pol_sigma70_r4_t2"/>
</dbReference>
<dbReference type="GO" id="GO:0003677">
    <property type="term" value="F:DNA binding"/>
    <property type="evidence" value="ECO:0007669"/>
    <property type="project" value="InterPro"/>
</dbReference>
<dbReference type="Pfam" id="PF08281">
    <property type="entry name" value="Sigma70_r4_2"/>
    <property type="match status" value="1"/>
</dbReference>
<protein>
    <submittedName>
        <fullName evidence="7">RNA polymerase subunit sigma</fullName>
    </submittedName>
</protein>
<evidence type="ECO:0000259" key="6">
    <source>
        <dbReference type="Pfam" id="PF08281"/>
    </source>
</evidence>
<name>A0A1B2LYL5_9GAMM</name>
<dbReference type="STRING" id="1789224.BFG52_06595"/>
<dbReference type="SUPFAM" id="SSF88946">
    <property type="entry name" value="Sigma2 domain of RNA polymerase sigma factors"/>
    <property type="match status" value="1"/>
</dbReference>
<dbReference type="InterPro" id="IPR013325">
    <property type="entry name" value="RNA_pol_sigma_r2"/>
</dbReference>
<dbReference type="InterPro" id="IPR014284">
    <property type="entry name" value="RNA_pol_sigma-70_dom"/>
</dbReference>
<dbReference type="NCBIfam" id="TIGR02937">
    <property type="entry name" value="sigma70-ECF"/>
    <property type="match status" value="1"/>
</dbReference>
<evidence type="ECO:0000256" key="3">
    <source>
        <dbReference type="ARBA" id="ARBA00023082"/>
    </source>
</evidence>
<dbReference type="Gene3D" id="1.10.10.10">
    <property type="entry name" value="Winged helix-like DNA-binding domain superfamily/Winged helix DNA-binding domain"/>
    <property type="match status" value="1"/>
</dbReference>
<evidence type="ECO:0000259" key="5">
    <source>
        <dbReference type="Pfam" id="PF04542"/>
    </source>
</evidence>
<feature type="domain" description="RNA polymerase sigma-70 region 2" evidence="5">
    <location>
        <begin position="18"/>
        <end position="82"/>
    </location>
</feature>
<dbReference type="InterPro" id="IPR036388">
    <property type="entry name" value="WH-like_DNA-bd_sf"/>
</dbReference>
<accession>A0A1B2LYL5</accession>
<reference evidence="7 8" key="1">
    <citation type="submission" date="2016-08" db="EMBL/GenBank/DDBJ databases">
        <authorList>
            <person name="Seilhamer J.J."/>
        </authorList>
    </citation>
    <scope>NUCLEOTIDE SEQUENCE [LARGE SCALE GENOMIC DNA]</scope>
    <source>
        <strain evidence="7 8">BRTC-1</strain>
    </source>
</reference>
<sequence length="182" mass="21263">MADQARILESNTVIANQMYLQHHDWLQQWLQSKISYPLNAADIVQDTFVKILQTKQRLLGIQEPRAYLVNAAKYILIDQQRRYYVEKNYLESLKPVEDIDELSNSSVEQAIQILDFLTVALSSIQPASRQAFIMYYLEGYNQAEIAQHCNKSLRCIQNYLADCLSLCYEARQRLYNENSMLD</sequence>